<feature type="transmembrane region" description="Helical" evidence="6">
    <location>
        <begin position="162"/>
        <end position="181"/>
    </location>
</feature>
<evidence type="ECO:0000313" key="10">
    <source>
        <dbReference type="Proteomes" id="UP000821837"/>
    </source>
</evidence>
<sequence length="625" mass="68870">MDDPLVTRISPRAKVLSALFYGIVSFLIIIINKIVLTTYGFPSPHFLGVGQMLITITLIWALRQAGFIDFPKISLATCAKILPLPLFFGANLVCGLGGTQKISLPMFTALRRFSILMTMIGEYLVLRKRPQTGVVISVFAMVGGAMIAACKDLSFDVGGYTLVLLNDFFTAANIICVRKVVDAKDLTNYELLFYNALLMVAPLAFLSWAVGDLTMALEFPRWLEPGFLGAFLCSCLMGFMIMYATVLCTAYNSALTTTIIGCLKNIMTTYVGMYVGGDYIFNLSNFVGLNISVAAGRAPPSWARFEAVFFVHILRHLKMASLKQNGRRRGFSEGRFQATDWLSRDALFKRAFPSLPLAGATDTSFFFFFVFGSPPWLSFFHAIEMPGDSRLKPSTQRAFGSRKKRAWNKKAPATSAPSAAELESRPDPLDLPGTSTDDTVGPSSTSETLRVDAAYYSTAEQAQRVERSAQTKTVLSGKSATQRKFDLLGVSAECQTAKCDKCDAKSLSVRKATDKEYGLAVKLIFSCSSCDFEKKQFSSPRVSGTATITPFEVNMRAMKGIQMIGKGVTALSDFPQDEGYTDWLATHECQRNIECNSGRMEVEAALTMFQRSWAKHGMRYNDCAL</sequence>
<dbReference type="PANTHER" id="PTHR11132">
    <property type="entry name" value="SOLUTE CARRIER FAMILY 35"/>
    <property type="match status" value="1"/>
</dbReference>
<dbReference type="GO" id="GO:0016020">
    <property type="term" value="C:membrane"/>
    <property type="evidence" value="ECO:0007669"/>
    <property type="project" value="UniProtKB-SubCell"/>
</dbReference>
<feature type="transmembrane region" description="Helical" evidence="6">
    <location>
        <begin position="45"/>
        <end position="62"/>
    </location>
</feature>
<feature type="region of interest" description="Disordered" evidence="5">
    <location>
        <begin position="391"/>
        <end position="445"/>
    </location>
</feature>
<evidence type="ECO:0000259" key="7">
    <source>
        <dbReference type="Pfam" id="PF03151"/>
    </source>
</evidence>
<feature type="domain" description="Mutator-like transposase" evidence="8">
    <location>
        <begin position="495"/>
        <end position="574"/>
    </location>
</feature>
<feature type="compositionally biased region" description="Low complexity" evidence="5">
    <location>
        <begin position="409"/>
        <end position="420"/>
    </location>
</feature>
<feature type="transmembrane region" description="Helical" evidence="6">
    <location>
        <begin position="193"/>
        <end position="215"/>
    </location>
</feature>
<dbReference type="Proteomes" id="UP000821837">
    <property type="component" value="Unassembled WGS sequence"/>
</dbReference>
<dbReference type="InterPro" id="IPR004853">
    <property type="entry name" value="Sugar_P_trans_dom"/>
</dbReference>
<evidence type="ECO:0008006" key="11">
    <source>
        <dbReference type="Google" id="ProtNLM"/>
    </source>
</evidence>
<evidence type="ECO:0000256" key="6">
    <source>
        <dbReference type="SAM" id="Phobius"/>
    </source>
</evidence>
<keyword evidence="10" id="KW-1185">Reference proteome</keyword>
<feature type="transmembrane region" description="Helical" evidence="6">
    <location>
        <begin position="109"/>
        <end position="126"/>
    </location>
</feature>
<gene>
    <name evidence="9" type="ORF">HPB52_002574</name>
</gene>
<evidence type="ECO:0000259" key="8">
    <source>
        <dbReference type="Pfam" id="PF20700"/>
    </source>
</evidence>
<evidence type="ECO:0000256" key="4">
    <source>
        <dbReference type="ARBA" id="ARBA00023136"/>
    </source>
</evidence>
<dbReference type="VEuPathDB" id="VectorBase:RSAN_026331"/>
<evidence type="ECO:0000313" key="9">
    <source>
        <dbReference type="EMBL" id="KAH7934998.1"/>
    </source>
</evidence>
<evidence type="ECO:0000256" key="2">
    <source>
        <dbReference type="ARBA" id="ARBA00022692"/>
    </source>
</evidence>
<dbReference type="InterPro" id="IPR049012">
    <property type="entry name" value="Mutator_transp_dom"/>
</dbReference>
<feature type="transmembrane region" description="Helical" evidence="6">
    <location>
        <begin position="132"/>
        <end position="150"/>
    </location>
</feature>
<organism evidence="9 10">
    <name type="scientific">Rhipicephalus sanguineus</name>
    <name type="common">Brown dog tick</name>
    <name type="synonym">Ixodes sanguineus</name>
    <dbReference type="NCBI Taxonomy" id="34632"/>
    <lineage>
        <taxon>Eukaryota</taxon>
        <taxon>Metazoa</taxon>
        <taxon>Ecdysozoa</taxon>
        <taxon>Arthropoda</taxon>
        <taxon>Chelicerata</taxon>
        <taxon>Arachnida</taxon>
        <taxon>Acari</taxon>
        <taxon>Parasitiformes</taxon>
        <taxon>Ixodida</taxon>
        <taxon>Ixodoidea</taxon>
        <taxon>Ixodidae</taxon>
        <taxon>Rhipicephalinae</taxon>
        <taxon>Rhipicephalus</taxon>
        <taxon>Rhipicephalus</taxon>
    </lineage>
</organism>
<evidence type="ECO:0000256" key="3">
    <source>
        <dbReference type="ARBA" id="ARBA00022989"/>
    </source>
</evidence>
<evidence type="ECO:0000256" key="1">
    <source>
        <dbReference type="ARBA" id="ARBA00004141"/>
    </source>
</evidence>
<protein>
    <recommendedName>
        <fullName evidence="11">UDP-glucuronic acid/UDP-N-acetylgalactosamine transporter</fullName>
    </recommendedName>
</protein>
<feature type="compositionally biased region" description="Polar residues" evidence="5">
    <location>
        <begin position="433"/>
        <end position="445"/>
    </location>
</feature>
<accession>A0A9D4SM65</accession>
<reference evidence="9" key="1">
    <citation type="journal article" date="2020" name="Cell">
        <title>Large-Scale Comparative Analyses of Tick Genomes Elucidate Their Genetic Diversity and Vector Capacities.</title>
        <authorList>
            <consortium name="Tick Genome and Microbiome Consortium (TIGMIC)"/>
            <person name="Jia N."/>
            <person name="Wang J."/>
            <person name="Shi W."/>
            <person name="Du L."/>
            <person name="Sun Y."/>
            <person name="Zhan W."/>
            <person name="Jiang J.F."/>
            <person name="Wang Q."/>
            <person name="Zhang B."/>
            <person name="Ji P."/>
            <person name="Bell-Sakyi L."/>
            <person name="Cui X.M."/>
            <person name="Yuan T.T."/>
            <person name="Jiang B.G."/>
            <person name="Yang W.F."/>
            <person name="Lam T.T."/>
            <person name="Chang Q.C."/>
            <person name="Ding S.J."/>
            <person name="Wang X.J."/>
            <person name="Zhu J.G."/>
            <person name="Ruan X.D."/>
            <person name="Zhao L."/>
            <person name="Wei J.T."/>
            <person name="Ye R.Z."/>
            <person name="Que T.C."/>
            <person name="Du C.H."/>
            <person name="Zhou Y.H."/>
            <person name="Cheng J.X."/>
            <person name="Dai P.F."/>
            <person name="Guo W.B."/>
            <person name="Han X.H."/>
            <person name="Huang E.J."/>
            <person name="Li L.F."/>
            <person name="Wei W."/>
            <person name="Gao Y.C."/>
            <person name="Liu J.Z."/>
            <person name="Shao H.Z."/>
            <person name="Wang X."/>
            <person name="Wang C.C."/>
            <person name="Yang T.C."/>
            <person name="Huo Q.B."/>
            <person name="Li W."/>
            <person name="Chen H.Y."/>
            <person name="Chen S.E."/>
            <person name="Zhou L.G."/>
            <person name="Ni X.B."/>
            <person name="Tian J.H."/>
            <person name="Sheng Y."/>
            <person name="Liu T."/>
            <person name="Pan Y.S."/>
            <person name="Xia L.Y."/>
            <person name="Li J."/>
            <person name="Zhao F."/>
            <person name="Cao W.C."/>
        </authorList>
    </citation>
    <scope>NUCLEOTIDE SEQUENCE</scope>
    <source>
        <strain evidence="9">Rsan-2018</strain>
    </source>
</reference>
<proteinExistence type="predicted"/>
<dbReference type="Pfam" id="PF20700">
    <property type="entry name" value="Mutator"/>
    <property type="match status" value="1"/>
</dbReference>
<feature type="transmembrane region" description="Helical" evidence="6">
    <location>
        <begin position="227"/>
        <end position="246"/>
    </location>
</feature>
<comment type="caution">
    <text evidence="9">The sequence shown here is derived from an EMBL/GenBank/DDBJ whole genome shotgun (WGS) entry which is preliminary data.</text>
</comment>
<dbReference type="InterPro" id="IPR050186">
    <property type="entry name" value="TPT_transporter"/>
</dbReference>
<evidence type="ECO:0000256" key="5">
    <source>
        <dbReference type="SAM" id="MobiDB-lite"/>
    </source>
</evidence>
<dbReference type="Pfam" id="PF03151">
    <property type="entry name" value="TPT"/>
    <property type="match status" value="1"/>
</dbReference>
<dbReference type="AlphaFoldDB" id="A0A9D4SM65"/>
<keyword evidence="3 6" id="KW-1133">Transmembrane helix</keyword>
<name>A0A9D4SM65_RHISA</name>
<feature type="transmembrane region" description="Helical" evidence="6">
    <location>
        <begin position="18"/>
        <end position="39"/>
    </location>
</feature>
<dbReference type="EMBL" id="JABSTV010001255">
    <property type="protein sequence ID" value="KAH7934998.1"/>
    <property type="molecule type" value="Genomic_DNA"/>
</dbReference>
<keyword evidence="2 6" id="KW-0812">Transmembrane</keyword>
<comment type="subcellular location">
    <subcellularLocation>
        <location evidence="1">Membrane</location>
        <topology evidence="1">Multi-pass membrane protein</topology>
    </subcellularLocation>
</comment>
<feature type="domain" description="Sugar phosphate transporter" evidence="7">
    <location>
        <begin position="18"/>
        <end position="293"/>
    </location>
</feature>
<reference evidence="9" key="2">
    <citation type="submission" date="2021-09" db="EMBL/GenBank/DDBJ databases">
        <authorList>
            <person name="Jia N."/>
            <person name="Wang J."/>
            <person name="Shi W."/>
            <person name="Du L."/>
            <person name="Sun Y."/>
            <person name="Zhan W."/>
            <person name="Jiang J."/>
            <person name="Wang Q."/>
            <person name="Zhang B."/>
            <person name="Ji P."/>
            <person name="Sakyi L.B."/>
            <person name="Cui X."/>
            <person name="Yuan T."/>
            <person name="Jiang B."/>
            <person name="Yang W."/>
            <person name="Lam T.T.-Y."/>
            <person name="Chang Q."/>
            <person name="Ding S."/>
            <person name="Wang X."/>
            <person name="Zhu J."/>
            <person name="Ruan X."/>
            <person name="Zhao L."/>
            <person name="Wei J."/>
            <person name="Que T."/>
            <person name="Du C."/>
            <person name="Cheng J."/>
            <person name="Dai P."/>
            <person name="Han X."/>
            <person name="Huang E."/>
            <person name="Gao Y."/>
            <person name="Liu J."/>
            <person name="Shao H."/>
            <person name="Ye R."/>
            <person name="Li L."/>
            <person name="Wei W."/>
            <person name="Wang X."/>
            <person name="Wang C."/>
            <person name="Huo Q."/>
            <person name="Li W."/>
            <person name="Guo W."/>
            <person name="Chen H."/>
            <person name="Chen S."/>
            <person name="Zhou L."/>
            <person name="Zhou L."/>
            <person name="Ni X."/>
            <person name="Tian J."/>
            <person name="Zhou Y."/>
            <person name="Sheng Y."/>
            <person name="Liu T."/>
            <person name="Pan Y."/>
            <person name="Xia L."/>
            <person name="Li J."/>
            <person name="Zhao F."/>
            <person name="Cao W."/>
        </authorList>
    </citation>
    <scope>NUCLEOTIDE SEQUENCE</scope>
    <source>
        <strain evidence="9">Rsan-2018</strain>
        <tissue evidence="9">Larvae</tissue>
    </source>
</reference>
<keyword evidence="4 6" id="KW-0472">Membrane</keyword>